<evidence type="ECO:0000256" key="7">
    <source>
        <dbReference type="ARBA" id="ARBA00023180"/>
    </source>
</evidence>
<keyword evidence="5 11" id="KW-0472">Membrane</keyword>
<evidence type="ECO:0000256" key="12">
    <source>
        <dbReference type="SAM" id="SignalP"/>
    </source>
</evidence>
<evidence type="ECO:0000256" key="9">
    <source>
        <dbReference type="ARBA" id="ARBA00035011"/>
    </source>
</evidence>
<evidence type="ECO:0000313" key="15">
    <source>
        <dbReference type="Proteomes" id="UP000235145"/>
    </source>
</evidence>
<name>A0A9R1XD06_LACSA</name>
<dbReference type="SUPFAM" id="SSF49503">
    <property type="entry name" value="Cupredoxins"/>
    <property type="match status" value="1"/>
</dbReference>
<dbReference type="OrthoDB" id="1937044at2759"/>
<dbReference type="InterPro" id="IPR003245">
    <property type="entry name" value="Phytocyanin_dom"/>
</dbReference>
<dbReference type="Gene3D" id="2.60.40.420">
    <property type="entry name" value="Cupredoxins - blue copper proteins"/>
    <property type="match status" value="1"/>
</dbReference>
<dbReference type="PANTHER" id="PTHR33021">
    <property type="entry name" value="BLUE COPPER PROTEIN"/>
    <property type="match status" value="1"/>
</dbReference>
<keyword evidence="11" id="KW-1133">Transmembrane helix</keyword>
<accession>A0A9R1XD06</accession>
<dbReference type="AlphaFoldDB" id="A0A9R1XD06"/>
<dbReference type="InterPro" id="IPR008972">
    <property type="entry name" value="Cupredoxin"/>
</dbReference>
<feature type="domain" description="Phytocyanin" evidence="13">
    <location>
        <begin position="27"/>
        <end position="130"/>
    </location>
</feature>
<dbReference type="CDD" id="cd11019">
    <property type="entry name" value="OsENODL1_like"/>
    <property type="match status" value="1"/>
</dbReference>
<evidence type="ECO:0000259" key="13">
    <source>
        <dbReference type="PROSITE" id="PS51485"/>
    </source>
</evidence>
<dbReference type="InterPro" id="IPR039391">
    <property type="entry name" value="Phytocyanin-like"/>
</dbReference>
<organism evidence="14 15">
    <name type="scientific">Lactuca sativa</name>
    <name type="common">Garden lettuce</name>
    <dbReference type="NCBI Taxonomy" id="4236"/>
    <lineage>
        <taxon>Eukaryota</taxon>
        <taxon>Viridiplantae</taxon>
        <taxon>Streptophyta</taxon>
        <taxon>Embryophyta</taxon>
        <taxon>Tracheophyta</taxon>
        <taxon>Spermatophyta</taxon>
        <taxon>Magnoliopsida</taxon>
        <taxon>eudicotyledons</taxon>
        <taxon>Gunneridae</taxon>
        <taxon>Pentapetalae</taxon>
        <taxon>asterids</taxon>
        <taxon>campanulids</taxon>
        <taxon>Asterales</taxon>
        <taxon>Asteraceae</taxon>
        <taxon>Cichorioideae</taxon>
        <taxon>Cichorieae</taxon>
        <taxon>Lactucinae</taxon>
        <taxon>Lactuca</taxon>
    </lineage>
</organism>
<gene>
    <name evidence="14" type="ORF">LSAT_V11C500261400</name>
</gene>
<feature type="region of interest" description="Disordered" evidence="10">
    <location>
        <begin position="132"/>
        <end position="175"/>
    </location>
</feature>
<dbReference type="Pfam" id="PF02298">
    <property type="entry name" value="Cu_bind_like"/>
    <property type="match status" value="1"/>
</dbReference>
<dbReference type="InterPro" id="IPR041846">
    <property type="entry name" value="ENL_dom"/>
</dbReference>
<dbReference type="GO" id="GO:0005886">
    <property type="term" value="C:plasma membrane"/>
    <property type="evidence" value="ECO:0000318"/>
    <property type="project" value="GO_Central"/>
</dbReference>
<keyword evidence="15" id="KW-1185">Reference proteome</keyword>
<keyword evidence="3" id="KW-0336">GPI-anchor</keyword>
<evidence type="ECO:0000256" key="10">
    <source>
        <dbReference type="SAM" id="MobiDB-lite"/>
    </source>
</evidence>
<dbReference type="GO" id="GO:0009055">
    <property type="term" value="F:electron transfer activity"/>
    <property type="evidence" value="ECO:0007669"/>
    <property type="project" value="InterPro"/>
</dbReference>
<dbReference type="PROSITE" id="PS51485">
    <property type="entry name" value="PHYTOCYANIN"/>
    <property type="match status" value="1"/>
</dbReference>
<evidence type="ECO:0000256" key="11">
    <source>
        <dbReference type="SAM" id="Phobius"/>
    </source>
</evidence>
<dbReference type="EMBL" id="NBSK02000005">
    <property type="protein sequence ID" value="KAJ0203762.1"/>
    <property type="molecule type" value="Genomic_DNA"/>
</dbReference>
<proteinExistence type="inferred from homology"/>
<dbReference type="PANTHER" id="PTHR33021:SF505">
    <property type="entry name" value="EARLY NODULIN-LIKE PROTEIN 1"/>
    <property type="match status" value="1"/>
</dbReference>
<dbReference type="FunFam" id="2.60.40.420:FF:000010">
    <property type="entry name" value="Early nodulin-like protein 1"/>
    <property type="match status" value="1"/>
</dbReference>
<evidence type="ECO:0000256" key="4">
    <source>
        <dbReference type="ARBA" id="ARBA00022729"/>
    </source>
</evidence>
<feature type="transmembrane region" description="Helical" evidence="11">
    <location>
        <begin position="184"/>
        <end position="203"/>
    </location>
</feature>
<feature type="chain" id="PRO_5040424201" description="Phytocyanin domain-containing protein" evidence="12">
    <location>
        <begin position="27"/>
        <end position="204"/>
    </location>
</feature>
<keyword evidence="6" id="KW-1015">Disulfide bond</keyword>
<evidence type="ECO:0000256" key="3">
    <source>
        <dbReference type="ARBA" id="ARBA00022622"/>
    </source>
</evidence>
<comment type="subcellular location">
    <subcellularLocation>
        <location evidence="1">Cell membrane</location>
        <topology evidence="1">Lipid-anchor</topology>
        <topology evidence="1">GPI-anchor</topology>
    </subcellularLocation>
</comment>
<keyword evidence="2" id="KW-1003">Cell membrane</keyword>
<feature type="signal peptide" evidence="12">
    <location>
        <begin position="1"/>
        <end position="26"/>
    </location>
</feature>
<comment type="similarity">
    <text evidence="9">Belongs to the early nodulin-like (ENODL) family.</text>
</comment>
<evidence type="ECO:0000256" key="8">
    <source>
        <dbReference type="ARBA" id="ARBA00023288"/>
    </source>
</evidence>
<keyword evidence="4 12" id="KW-0732">Signal</keyword>
<keyword evidence="11" id="KW-0812">Transmembrane</keyword>
<evidence type="ECO:0000313" key="14">
    <source>
        <dbReference type="EMBL" id="KAJ0203762.1"/>
    </source>
</evidence>
<keyword evidence="7" id="KW-0325">Glycoprotein</keyword>
<sequence>MSSKSLFLCFTTCLILFSMNVFGAEATEFLVGGNKNSWHIHTSPNELNEWAEKERFRIGDSLVFKYDSKIDSVLRVDEEDYKKCNKSNPSKSYNDGNTKIKLDEAGPFFFISGANGHCEKGEKLEVKVLSQKHAGSVGGSSPSQAPKPSPKVLPRPVLTPANAPPSPVITPATAPTASTASSNAWVIGISTMAIMATLFVVAMV</sequence>
<dbReference type="GO" id="GO:0098552">
    <property type="term" value="C:side of membrane"/>
    <property type="evidence" value="ECO:0007669"/>
    <property type="project" value="UniProtKB-KW"/>
</dbReference>
<evidence type="ECO:0000256" key="2">
    <source>
        <dbReference type="ARBA" id="ARBA00022475"/>
    </source>
</evidence>
<protein>
    <recommendedName>
        <fullName evidence="13">Phytocyanin domain-containing protein</fullName>
    </recommendedName>
</protein>
<reference evidence="14 15" key="1">
    <citation type="journal article" date="2017" name="Nat. Commun.">
        <title>Genome assembly with in vitro proximity ligation data and whole-genome triplication in lettuce.</title>
        <authorList>
            <person name="Reyes-Chin-Wo S."/>
            <person name="Wang Z."/>
            <person name="Yang X."/>
            <person name="Kozik A."/>
            <person name="Arikit S."/>
            <person name="Song C."/>
            <person name="Xia L."/>
            <person name="Froenicke L."/>
            <person name="Lavelle D.O."/>
            <person name="Truco M.J."/>
            <person name="Xia R."/>
            <person name="Zhu S."/>
            <person name="Xu C."/>
            <person name="Xu H."/>
            <person name="Xu X."/>
            <person name="Cox K."/>
            <person name="Korf I."/>
            <person name="Meyers B.C."/>
            <person name="Michelmore R.W."/>
        </authorList>
    </citation>
    <scope>NUCLEOTIDE SEQUENCE [LARGE SCALE GENOMIC DNA]</scope>
    <source>
        <strain evidence="15">cv. Salinas</strain>
        <tissue evidence="14">Seedlings</tissue>
    </source>
</reference>
<keyword evidence="8" id="KW-0449">Lipoprotein</keyword>
<evidence type="ECO:0000256" key="5">
    <source>
        <dbReference type="ARBA" id="ARBA00023136"/>
    </source>
</evidence>
<dbReference type="Proteomes" id="UP000235145">
    <property type="component" value="Unassembled WGS sequence"/>
</dbReference>
<evidence type="ECO:0000256" key="6">
    <source>
        <dbReference type="ARBA" id="ARBA00023157"/>
    </source>
</evidence>
<evidence type="ECO:0000256" key="1">
    <source>
        <dbReference type="ARBA" id="ARBA00004609"/>
    </source>
</evidence>
<comment type="caution">
    <text evidence="14">The sequence shown here is derived from an EMBL/GenBank/DDBJ whole genome shotgun (WGS) entry which is preliminary data.</text>
</comment>